<dbReference type="GO" id="GO:0005509">
    <property type="term" value="F:calcium ion binding"/>
    <property type="evidence" value="ECO:0007669"/>
    <property type="project" value="UniProtKB-UniRule"/>
</dbReference>
<evidence type="ECO:0000256" key="16">
    <source>
        <dbReference type="SAM" id="Phobius"/>
    </source>
</evidence>
<evidence type="ECO:0000256" key="3">
    <source>
        <dbReference type="ARBA" id="ARBA00022536"/>
    </source>
</evidence>
<evidence type="ECO:0000256" key="15">
    <source>
        <dbReference type="PROSITE-ProRule" id="PRU00076"/>
    </source>
</evidence>
<dbReference type="InterPro" id="IPR000742">
    <property type="entry name" value="EGF"/>
</dbReference>
<evidence type="ECO:0000256" key="7">
    <source>
        <dbReference type="ARBA" id="ARBA00022737"/>
    </source>
</evidence>
<dbReference type="Gene3D" id="2.60.120.200">
    <property type="match status" value="2"/>
</dbReference>
<evidence type="ECO:0000256" key="4">
    <source>
        <dbReference type="ARBA" id="ARBA00022692"/>
    </source>
</evidence>
<dbReference type="PANTHER" id="PTHR24026">
    <property type="entry name" value="FAT ATYPICAL CADHERIN-RELATED"/>
    <property type="match status" value="1"/>
</dbReference>
<comment type="caution">
    <text evidence="15">Lacks conserved residue(s) required for the propagation of feature annotation.</text>
</comment>
<dbReference type="InterPro" id="IPR013320">
    <property type="entry name" value="ConA-like_dom_sf"/>
</dbReference>
<feature type="domain" description="Cadherin" evidence="19">
    <location>
        <begin position="226"/>
        <end position="334"/>
    </location>
</feature>
<evidence type="ECO:0000313" key="21">
    <source>
        <dbReference type="Proteomes" id="UP001165289"/>
    </source>
</evidence>
<dbReference type="SMART" id="SM00282">
    <property type="entry name" value="LamG"/>
    <property type="match status" value="2"/>
</dbReference>
<feature type="domain" description="EGF-like" evidence="18">
    <location>
        <begin position="1099"/>
        <end position="1138"/>
    </location>
</feature>
<evidence type="ECO:0000256" key="11">
    <source>
        <dbReference type="ARBA" id="ARBA00023136"/>
    </source>
</evidence>
<keyword evidence="11 16" id="KW-0472">Membrane</keyword>
<dbReference type="PROSITE" id="PS50025">
    <property type="entry name" value="LAM_G_DOMAIN"/>
    <property type="match status" value="1"/>
</dbReference>
<keyword evidence="5" id="KW-0479">Metal-binding</keyword>
<dbReference type="CDD" id="cd11304">
    <property type="entry name" value="Cadherin_repeat"/>
    <property type="match status" value="6"/>
</dbReference>
<dbReference type="FunFam" id="2.10.25.10:FF:000434">
    <property type="entry name" value="Predicted protein"/>
    <property type="match status" value="1"/>
</dbReference>
<gene>
    <name evidence="20" type="ORF">LOD99_10096</name>
</gene>
<dbReference type="Pfam" id="PF00028">
    <property type="entry name" value="Cadherin"/>
    <property type="match status" value="5"/>
</dbReference>
<keyword evidence="6" id="KW-0732">Signal</keyword>
<dbReference type="EMBL" id="JAKMXF010000018">
    <property type="protein sequence ID" value="KAI6661225.1"/>
    <property type="molecule type" value="Genomic_DNA"/>
</dbReference>
<keyword evidence="21" id="KW-1185">Reference proteome</keyword>
<feature type="domain" description="EGF-like" evidence="18">
    <location>
        <begin position="1021"/>
        <end position="1060"/>
    </location>
</feature>
<dbReference type="Gene3D" id="2.60.40.60">
    <property type="entry name" value="Cadherins"/>
    <property type="match status" value="7"/>
</dbReference>
<organism evidence="20 21">
    <name type="scientific">Oopsacas minuta</name>
    <dbReference type="NCBI Taxonomy" id="111878"/>
    <lineage>
        <taxon>Eukaryota</taxon>
        <taxon>Metazoa</taxon>
        <taxon>Porifera</taxon>
        <taxon>Hexactinellida</taxon>
        <taxon>Hexasterophora</taxon>
        <taxon>Lyssacinosida</taxon>
        <taxon>Leucopsacidae</taxon>
        <taxon>Oopsacas</taxon>
    </lineage>
</organism>
<keyword evidence="8 14" id="KW-0106">Calcium</keyword>
<proteinExistence type="predicted"/>
<dbReference type="SUPFAM" id="SSF49899">
    <property type="entry name" value="Concanavalin A-like lectins/glucanases"/>
    <property type="match status" value="2"/>
</dbReference>
<evidence type="ECO:0000256" key="10">
    <source>
        <dbReference type="ARBA" id="ARBA00022989"/>
    </source>
</evidence>
<evidence type="ECO:0000256" key="5">
    <source>
        <dbReference type="ARBA" id="ARBA00022723"/>
    </source>
</evidence>
<sequence length="1598" mass="176821">MEIVYLFVYFVFIWNVVCLDLFVYEEQPVGTSIGTPIDNGYEYSFSSEQLYFEINTNTSEITTLVEFDTDRLSYDTITLQIRWSLHQPINTLAYTTVTILILDINDNKPLFPTSGETVLFSERSAVGFNMELSHAIDPDSGVNGTITYSLATALSEGLLISDIPFELNVTRLPDVYLQVTDMLDYETKSIYQLILVAEDGGSPPMKSQLSVIVQILDVNDQIPKFLSGNYSYSIPEGSDVGEVLGRVQAIDTDTGLGGRVLYSLIEDNIPIPFSVAMDGIITVTGEIDYENISHYSFQIRADNQIPLQPSTPKNYSSADVFVQVTDINDNIPGIRFRDGQYRLRMGLEEELMCPIADPLTCEFITQLRGTQNQRCLIEVGILEDMDSGGNGEVIGVTLGPIGLEYFTPIICNSLRLMSRTAVFIYNHAGMDRENQTAFYFAMSLQDGGTPTLQSDWRLEVVLSDINDNTPVFTENIYGVSLAENISNYTIIIRVSAVDRDNGVNGIVQYSIVEVLPNEARTFLAIDSVAGEIRTIGALDRESLGSKIEIAVQATDSGAPPLSSTSHVVITLTDINDNIPIFLDGIYDINVFENTDINTVIANVSAVDMDTGFAGDVRYSIEINSIIKIDSETGDVILLSSLDYETNQLFEYTITASDRSVPRLFSTVQIRIHVMDYNDNTPVFVETTLRAIVLEDVETGSAVHQLIATDADSNLNGEITFLPLNQSNPFSLSENGVITTNQILDRETTPIYTLSVVARDNALTNQLSASAILNIIINDVDDSPPKFSYNHMIISLLTNQMLPLLIGPSLVTDEDINTIQCSISDQSNQFLFTSDRNLCHLYITMPLSDTFKLPLQAQDTDNIIQSDVRVDITSLTNDTINSSLVIELSDIGPIEFLDSLFGAFQSAVSNHFKLHIWSFIPSPVNQSDLRVLLSAVDVESGALLSADDLLQELRINVTINRISPCQQNNICLRGDCVDRVVVQSDSGLYVTNTSHLFYSLDFYTIQTCVCEDKYIGKRCERRVNPCTDYTPCMNHGFCTYYPVEDEYVCFCQKLFTGLNCETPLSICASNPCNNGDCVDQGNTFRCICPPGYTGDRCEVYLGFCPTNGANPCNNGGTCVDGEDGYNCVCPHGFVGEICQTSTLCFLHTSYVQYGTNTLSSLTSIPHTRADIHISFSMKTTQHSGILIYLQGDDMLLYLELINSSIHYLGRSIQETDSSDFVEIYPTVNVSDGLWHTVTLKSFIHEGFASLTIDNNSPLSGAQTDSLDQLGLRRQARLATEIVIPPISIPLTIGGLTNHLPELLYHPAGNLNMELSGINTYANFLLRNNSVLDYTGAIRNLSVNGVLLSISGASSSRQVISSARETGECELDRACSLPTPCSDRGICVQHDTDHVCICNDGYGGKECQIEIIPITLNGKGAISYQLSNLTIEYHLRTLSDWSIINRTLTRQYEYGLTPQKESYGRRLTPRQYIEVDFRTRSDDGIILTTRDTLNYAILEVSGGHIRFRLGTHIPPETSYIDTTLPETVTNASLFTVNVTMTREGVELFIGSEDGNASHWVELPNQIAWLEANAPVQLVLGGKYDTVLTDYIKTSQNFYGM</sequence>
<evidence type="ECO:0000256" key="13">
    <source>
        <dbReference type="ARBA" id="ARBA00023180"/>
    </source>
</evidence>
<evidence type="ECO:0000259" key="18">
    <source>
        <dbReference type="PROSITE" id="PS50026"/>
    </source>
</evidence>
<dbReference type="InterPro" id="IPR009030">
    <property type="entry name" value="Growth_fac_rcpt_cys_sf"/>
</dbReference>
<evidence type="ECO:0000256" key="1">
    <source>
        <dbReference type="ARBA" id="ARBA00004251"/>
    </source>
</evidence>
<feature type="disulfide bond" evidence="15">
    <location>
        <begin position="1087"/>
        <end position="1096"/>
    </location>
</feature>
<dbReference type="SUPFAM" id="SSF57184">
    <property type="entry name" value="Growth factor receptor domain"/>
    <property type="match status" value="1"/>
</dbReference>
<keyword evidence="13" id="KW-0325">Glycoprotein</keyword>
<dbReference type="InterPro" id="IPR020894">
    <property type="entry name" value="Cadherin_CS"/>
</dbReference>
<dbReference type="FunFam" id="2.60.40.60:FF:000020">
    <property type="entry name" value="Dachsous cadherin-related 1b"/>
    <property type="match status" value="1"/>
</dbReference>
<name>A0AAV7KK97_9METZ</name>
<dbReference type="SUPFAM" id="SSF57196">
    <property type="entry name" value="EGF/Laminin"/>
    <property type="match status" value="1"/>
</dbReference>
<feature type="transmembrane region" description="Helical" evidence="16">
    <location>
        <begin position="7"/>
        <end position="24"/>
    </location>
</feature>
<dbReference type="FunFam" id="2.10.25.10:FF:000006">
    <property type="entry name" value="Versican core protein-like isoform 1"/>
    <property type="match status" value="1"/>
</dbReference>
<dbReference type="SMART" id="SM00179">
    <property type="entry name" value="EGF_CA"/>
    <property type="match status" value="4"/>
</dbReference>
<evidence type="ECO:0000256" key="2">
    <source>
        <dbReference type="ARBA" id="ARBA00022475"/>
    </source>
</evidence>
<feature type="domain" description="Cadherin" evidence="19">
    <location>
        <begin position="43"/>
        <end position="111"/>
    </location>
</feature>
<feature type="domain" description="Cadherin" evidence="19">
    <location>
        <begin position="112"/>
        <end position="225"/>
    </location>
</feature>
<feature type="domain" description="EGF-like" evidence="18">
    <location>
        <begin position="1369"/>
        <end position="1406"/>
    </location>
</feature>
<dbReference type="CDD" id="cd00110">
    <property type="entry name" value="LamG"/>
    <property type="match status" value="2"/>
</dbReference>
<dbReference type="Gene3D" id="2.10.25.10">
    <property type="entry name" value="Laminin"/>
    <property type="match status" value="5"/>
</dbReference>
<dbReference type="InterPro" id="IPR001881">
    <property type="entry name" value="EGF-like_Ca-bd_dom"/>
</dbReference>
<protein>
    <submittedName>
        <fullName evidence="20">Protocadherin Fat 4-like</fullName>
    </submittedName>
</protein>
<keyword evidence="2" id="KW-1003">Cell membrane</keyword>
<reference evidence="20 21" key="1">
    <citation type="journal article" date="2023" name="BMC Biol.">
        <title>The compact genome of the sponge Oopsacas minuta (Hexactinellida) is lacking key metazoan core genes.</title>
        <authorList>
            <person name="Santini S."/>
            <person name="Schenkelaars Q."/>
            <person name="Jourda C."/>
            <person name="Duchesne M."/>
            <person name="Belahbib H."/>
            <person name="Rocher C."/>
            <person name="Selva M."/>
            <person name="Riesgo A."/>
            <person name="Vervoort M."/>
            <person name="Leys S.P."/>
            <person name="Kodjabachian L."/>
            <person name="Le Bivic A."/>
            <person name="Borchiellini C."/>
            <person name="Claverie J.M."/>
            <person name="Renard E."/>
        </authorList>
    </citation>
    <scope>NUCLEOTIDE SEQUENCE [LARGE SCALE GENOMIC DNA]</scope>
    <source>
        <strain evidence="20">SPO-2</strain>
    </source>
</reference>
<dbReference type="Pfam" id="PF02210">
    <property type="entry name" value="Laminin_G_2"/>
    <property type="match status" value="1"/>
</dbReference>
<evidence type="ECO:0000313" key="20">
    <source>
        <dbReference type="EMBL" id="KAI6661225.1"/>
    </source>
</evidence>
<evidence type="ECO:0000256" key="8">
    <source>
        <dbReference type="ARBA" id="ARBA00022837"/>
    </source>
</evidence>
<dbReference type="FunFam" id="2.60.40.60:FF:000033">
    <property type="entry name" value="FAT atypical cadherin 1"/>
    <property type="match status" value="1"/>
</dbReference>
<dbReference type="FunFam" id="2.60.40.60:FF:000123">
    <property type="entry name" value="Protocadherin beta 4"/>
    <property type="match status" value="1"/>
</dbReference>
<dbReference type="SUPFAM" id="SSF49313">
    <property type="entry name" value="Cadherin-like"/>
    <property type="match status" value="7"/>
</dbReference>
<comment type="subcellular location">
    <subcellularLocation>
        <location evidence="1">Cell membrane</location>
        <topology evidence="1">Single-pass type I membrane protein</topology>
    </subcellularLocation>
</comment>
<evidence type="ECO:0000256" key="14">
    <source>
        <dbReference type="PROSITE-ProRule" id="PRU00043"/>
    </source>
</evidence>
<keyword evidence="7" id="KW-0677">Repeat</keyword>
<feature type="domain" description="Laminin G" evidence="17">
    <location>
        <begin position="1147"/>
        <end position="1367"/>
    </location>
</feature>
<dbReference type="PROSITE" id="PS00022">
    <property type="entry name" value="EGF_1"/>
    <property type="match status" value="4"/>
</dbReference>
<keyword evidence="9" id="KW-0130">Cell adhesion</keyword>
<dbReference type="Pfam" id="PF00008">
    <property type="entry name" value="EGF"/>
    <property type="match status" value="3"/>
</dbReference>
<dbReference type="PRINTS" id="PR00205">
    <property type="entry name" value="CADHERIN"/>
</dbReference>
<accession>A0AAV7KK97</accession>
<feature type="disulfide bond" evidence="15">
    <location>
        <begin position="1066"/>
        <end position="1076"/>
    </location>
</feature>
<dbReference type="InterPro" id="IPR002126">
    <property type="entry name" value="Cadherin-like_dom"/>
</dbReference>
<dbReference type="FunFam" id="2.60.40.60:FF:000092">
    <property type="entry name" value="Protocadherin 8"/>
    <property type="match status" value="1"/>
</dbReference>
<dbReference type="InterPro" id="IPR001791">
    <property type="entry name" value="Laminin_G"/>
</dbReference>
<dbReference type="InterPro" id="IPR000152">
    <property type="entry name" value="EGF-type_Asp/Asn_hydroxyl_site"/>
</dbReference>
<feature type="domain" description="Cadherin" evidence="19">
    <location>
        <begin position="684"/>
        <end position="786"/>
    </location>
</feature>
<keyword evidence="10 16" id="KW-1133">Transmembrane helix</keyword>
<dbReference type="PROSITE" id="PS50026">
    <property type="entry name" value="EGF_3"/>
    <property type="match status" value="4"/>
</dbReference>
<dbReference type="GO" id="GO:0005886">
    <property type="term" value="C:plasma membrane"/>
    <property type="evidence" value="ECO:0007669"/>
    <property type="project" value="UniProtKB-SubCell"/>
</dbReference>
<evidence type="ECO:0000256" key="12">
    <source>
        <dbReference type="ARBA" id="ARBA00023157"/>
    </source>
</evidence>
<feature type="domain" description="Cadherin" evidence="19">
    <location>
        <begin position="430"/>
        <end position="472"/>
    </location>
</feature>
<dbReference type="SMART" id="SM00181">
    <property type="entry name" value="EGF"/>
    <property type="match status" value="5"/>
</dbReference>
<evidence type="ECO:0000259" key="17">
    <source>
        <dbReference type="PROSITE" id="PS50025"/>
    </source>
</evidence>
<feature type="disulfide bond" evidence="15">
    <location>
        <begin position="1031"/>
        <end position="1048"/>
    </location>
</feature>
<dbReference type="SMART" id="SM00112">
    <property type="entry name" value="CA"/>
    <property type="match status" value="7"/>
</dbReference>
<dbReference type="Proteomes" id="UP001165289">
    <property type="component" value="Unassembled WGS sequence"/>
</dbReference>
<evidence type="ECO:0000259" key="19">
    <source>
        <dbReference type="PROSITE" id="PS50268"/>
    </source>
</evidence>
<feature type="disulfide bond" evidence="15">
    <location>
        <begin position="1128"/>
        <end position="1137"/>
    </location>
</feature>
<comment type="caution">
    <text evidence="20">The sequence shown here is derived from an EMBL/GenBank/DDBJ whole genome shotgun (WGS) entry which is preliminary data.</text>
</comment>
<dbReference type="PROSITE" id="PS00010">
    <property type="entry name" value="ASX_HYDROXYL"/>
    <property type="match status" value="2"/>
</dbReference>
<evidence type="ECO:0000256" key="9">
    <source>
        <dbReference type="ARBA" id="ARBA00022889"/>
    </source>
</evidence>
<dbReference type="PROSITE" id="PS00232">
    <property type="entry name" value="CADHERIN_1"/>
    <property type="match status" value="3"/>
</dbReference>
<feature type="domain" description="Cadherin" evidence="19">
    <location>
        <begin position="473"/>
        <end position="581"/>
    </location>
</feature>
<dbReference type="InterPro" id="IPR015919">
    <property type="entry name" value="Cadherin-like_sf"/>
</dbReference>
<dbReference type="PROSITE" id="PS01186">
    <property type="entry name" value="EGF_2"/>
    <property type="match status" value="3"/>
</dbReference>
<keyword evidence="4 16" id="KW-0812">Transmembrane</keyword>
<dbReference type="CDD" id="cd00054">
    <property type="entry name" value="EGF_CA"/>
    <property type="match status" value="3"/>
</dbReference>
<keyword evidence="12 15" id="KW-1015">Disulfide bond</keyword>
<dbReference type="PROSITE" id="PS50268">
    <property type="entry name" value="CADHERIN_2"/>
    <property type="match status" value="7"/>
</dbReference>
<feature type="disulfide bond" evidence="15">
    <location>
        <begin position="1050"/>
        <end position="1059"/>
    </location>
</feature>
<evidence type="ECO:0000256" key="6">
    <source>
        <dbReference type="ARBA" id="ARBA00022729"/>
    </source>
</evidence>
<dbReference type="PANTHER" id="PTHR24026:SF51">
    <property type="entry name" value="PROTOCADHERIN-LIKE WING POLARITY PROTEIN STAN"/>
    <property type="match status" value="1"/>
</dbReference>
<feature type="disulfide bond" evidence="15">
    <location>
        <begin position="1396"/>
        <end position="1405"/>
    </location>
</feature>
<feature type="domain" description="EGF-like" evidence="18">
    <location>
        <begin position="1062"/>
        <end position="1097"/>
    </location>
</feature>
<feature type="domain" description="Cadherin" evidence="19">
    <location>
        <begin position="582"/>
        <end position="683"/>
    </location>
</feature>
<keyword evidence="3 15" id="KW-0245">EGF-like domain</keyword>
<dbReference type="GO" id="GO:0007156">
    <property type="term" value="P:homophilic cell adhesion via plasma membrane adhesion molecules"/>
    <property type="evidence" value="ECO:0007669"/>
    <property type="project" value="InterPro"/>
</dbReference>